<evidence type="ECO:0000313" key="3">
    <source>
        <dbReference type="Proteomes" id="UP000623467"/>
    </source>
</evidence>
<name>A0A8H7DN31_9AGAR</name>
<dbReference type="AlphaFoldDB" id="A0A8H7DN31"/>
<evidence type="ECO:0000256" key="1">
    <source>
        <dbReference type="SAM" id="SignalP"/>
    </source>
</evidence>
<evidence type="ECO:0000313" key="2">
    <source>
        <dbReference type="EMBL" id="KAF7377246.1"/>
    </source>
</evidence>
<dbReference type="EMBL" id="JACAZH010000001">
    <property type="protein sequence ID" value="KAF7377246.1"/>
    <property type="molecule type" value="Genomic_DNA"/>
</dbReference>
<reference evidence="2" key="1">
    <citation type="submission" date="2020-05" db="EMBL/GenBank/DDBJ databases">
        <title>Mycena genomes resolve the evolution of fungal bioluminescence.</title>
        <authorList>
            <person name="Tsai I.J."/>
        </authorList>
    </citation>
    <scope>NUCLEOTIDE SEQUENCE</scope>
    <source>
        <strain evidence="2">160909Yilan</strain>
    </source>
</reference>
<gene>
    <name evidence="2" type="ORF">MSAN_00144900</name>
</gene>
<organism evidence="2 3">
    <name type="scientific">Mycena sanguinolenta</name>
    <dbReference type="NCBI Taxonomy" id="230812"/>
    <lineage>
        <taxon>Eukaryota</taxon>
        <taxon>Fungi</taxon>
        <taxon>Dikarya</taxon>
        <taxon>Basidiomycota</taxon>
        <taxon>Agaricomycotina</taxon>
        <taxon>Agaricomycetes</taxon>
        <taxon>Agaricomycetidae</taxon>
        <taxon>Agaricales</taxon>
        <taxon>Marasmiineae</taxon>
        <taxon>Mycenaceae</taxon>
        <taxon>Mycena</taxon>
    </lineage>
</organism>
<accession>A0A8H7DN31</accession>
<keyword evidence="3" id="KW-1185">Reference proteome</keyword>
<feature type="signal peptide" evidence="1">
    <location>
        <begin position="1"/>
        <end position="25"/>
    </location>
</feature>
<protein>
    <submittedName>
        <fullName evidence="2">Uncharacterized protein</fullName>
    </submittedName>
</protein>
<proteinExistence type="predicted"/>
<comment type="caution">
    <text evidence="2">The sequence shown here is derived from an EMBL/GenBank/DDBJ whole genome shotgun (WGS) entry which is preliminary data.</text>
</comment>
<dbReference type="Proteomes" id="UP000623467">
    <property type="component" value="Unassembled WGS sequence"/>
</dbReference>
<dbReference type="OrthoDB" id="3060196at2759"/>
<keyword evidence="1" id="KW-0732">Signal</keyword>
<sequence>MFLALLPNWQTLRVLVLLLSSDRDAKTIGALLDEYNVAELTQDPRFVVVVCSEYCEDWVKGVQTGDDYWSRAEDHIAKRKSGQVNPRDCYVPEDDDPQAEDDMFSKFPALCFG</sequence>
<feature type="chain" id="PRO_5034866807" evidence="1">
    <location>
        <begin position="26"/>
        <end position="113"/>
    </location>
</feature>